<gene>
    <name evidence="2" type="ORF">VNO77_17469</name>
</gene>
<accession>A0AAN9LJ84</accession>
<protein>
    <submittedName>
        <fullName evidence="2">Uncharacterized protein</fullName>
    </submittedName>
</protein>
<dbReference type="AlphaFoldDB" id="A0AAN9LJ84"/>
<keyword evidence="1" id="KW-0812">Transmembrane</keyword>
<evidence type="ECO:0000313" key="3">
    <source>
        <dbReference type="Proteomes" id="UP001367508"/>
    </source>
</evidence>
<evidence type="ECO:0000313" key="2">
    <source>
        <dbReference type="EMBL" id="KAK7336916.1"/>
    </source>
</evidence>
<comment type="caution">
    <text evidence="2">The sequence shown here is derived from an EMBL/GenBank/DDBJ whole genome shotgun (WGS) entry which is preliminary data.</text>
</comment>
<organism evidence="2 3">
    <name type="scientific">Canavalia gladiata</name>
    <name type="common">Sword bean</name>
    <name type="synonym">Dolichos gladiatus</name>
    <dbReference type="NCBI Taxonomy" id="3824"/>
    <lineage>
        <taxon>Eukaryota</taxon>
        <taxon>Viridiplantae</taxon>
        <taxon>Streptophyta</taxon>
        <taxon>Embryophyta</taxon>
        <taxon>Tracheophyta</taxon>
        <taxon>Spermatophyta</taxon>
        <taxon>Magnoliopsida</taxon>
        <taxon>eudicotyledons</taxon>
        <taxon>Gunneridae</taxon>
        <taxon>Pentapetalae</taxon>
        <taxon>rosids</taxon>
        <taxon>fabids</taxon>
        <taxon>Fabales</taxon>
        <taxon>Fabaceae</taxon>
        <taxon>Papilionoideae</taxon>
        <taxon>50 kb inversion clade</taxon>
        <taxon>NPAAA clade</taxon>
        <taxon>indigoferoid/millettioid clade</taxon>
        <taxon>Phaseoleae</taxon>
        <taxon>Canavalia</taxon>
    </lineage>
</organism>
<dbReference type="Proteomes" id="UP001367508">
    <property type="component" value="Unassembled WGS sequence"/>
</dbReference>
<keyword evidence="1" id="KW-1133">Transmembrane helix</keyword>
<reference evidence="2 3" key="1">
    <citation type="submission" date="2024-01" db="EMBL/GenBank/DDBJ databases">
        <title>The genomes of 5 underutilized Papilionoideae crops provide insights into root nodulation and disease resistanc.</title>
        <authorList>
            <person name="Jiang F."/>
        </authorList>
    </citation>
    <scope>NUCLEOTIDE SEQUENCE [LARGE SCALE GENOMIC DNA]</scope>
    <source>
        <strain evidence="2">LVBAO_FW01</strain>
        <tissue evidence="2">Leaves</tissue>
    </source>
</reference>
<name>A0AAN9LJ84_CANGL</name>
<feature type="transmembrane region" description="Helical" evidence="1">
    <location>
        <begin position="9"/>
        <end position="29"/>
    </location>
</feature>
<sequence>MGVSSQVNLLSYFGTTACSVSILYAASIFHEMNYIDAVIDRSSRGKWEFLYNCTLLCPLLSTRALPIELRKRSCNPRGAHPLDSYIRGLLVVIEFLLSIDLDEGNP</sequence>
<proteinExistence type="predicted"/>
<keyword evidence="1" id="KW-0472">Membrane</keyword>
<keyword evidence="3" id="KW-1185">Reference proteome</keyword>
<evidence type="ECO:0000256" key="1">
    <source>
        <dbReference type="SAM" id="Phobius"/>
    </source>
</evidence>
<dbReference type="EMBL" id="JAYMYQ010000004">
    <property type="protein sequence ID" value="KAK7336916.1"/>
    <property type="molecule type" value="Genomic_DNA"/>
</dbReference>